<dbReference type="EMBL" id="GGEC01011488">
    <property type="protein sequence ID" value="MBW91971.1"/>
    <property type="molecule type" value="Transcribed_RNA"/>
</dbReference>
<sequence>MSLSFLLLSFSLRFDMVCICESCYRSFSTI</sequence>
<reference evidence="1" key="1">
    <citation type="submission" date="2018-02" db="EMBL/GenBank/DDBJ databases">
        <title>Rhizophora mucronata_Transcriptome.</title>
        <authorList>
            <person name="Meera S.P."/>
            <person name="Sreeshan A."/>
            <person name="Augustine A."/>
        </authorList>
    </citation>
    <scope>NUCLEOTIDE SEQUENCE</scope>
    <source>
        <tissue evidence="1">Leaf</tissue>
    </source>
</reference>
<accession>A0A2P2JER6</accession>
<evidence type="ECO:0000313" key="1">
    <source>
        <dbReference type="EMBL" id="MBW91971.1"/>
    </source>
</evidence>
<protein>
    <submittedName>
        <fullName evidence="1">Uncharacterized protein</fullName>
    </submittedName>
</protein>
<organism evidence="1">
    <name type="scientific">Rhizophora mucronata</name>
    <name type="common">Asiatic mangrove</name>
    <dbReference type="NCBI Taxonomy" id="61149"/>
    <lineage>
        <taxon>Eukaryota</taxon>
        <taxon>Viridiplantae</taxon>
        <taxon>Streptophyta</taxon>
        <taxon>Embryophyta</taxon>
        <taxon>Tracheophyta</taxon>
        <taxon>Spermatophyta</taxon>
        <taxon>Magnoliopsida</taxon>
        <taxon>eudicotyledons</taxon>
        <taxon>Gunneridae</taxon>
        <taxon>Pentapetalae</taxon>
        <taxon>rosids</taxon>
        <taxon>fabids</taxon>
        <taxon>Malpighiales</taxon>
        <taxon>Rhizophoraceae</taxon>
        <taxon>Rhizophora</taxon>
    </lineage>
</organism>
<proteinExistence type="predicted"/>
<name>A0A2P2JER6_RHIMU</name>
<dbReference type="AlphaFoldDB" id="A0A2P2JER6"/>